<dbReference type="Gene3D" id="1.20.5.1930">
    <property type="match status" value="1"/>
</dbReference>
<dbReference type="Gene3D" id="6.10.340.10">
    <property type="match status" value="1"/>
</dbReference>
<reference evidence="14 15" key="1">
    <citation type="submission" date="2016-10" db="EMBL/GenBank/DDBJ databases">
        <authorList>
            <person name="de Groot N.N."/>
        </authorList>
    </citation>
    <scope>NUCLEOTIDE SEQUENCE [LARGE SCALE GENOMIC DNA]</scope>
    <source>
        <strain evidence="14 15">DSM 18978</strain>
    </source>
</reference>
<comment type="subcellular location">
    <subcellularLocation>
        <location evidence="2">Cell membrane</location>
        <topology evidence="2">Multi-pass membrane protein</topology>
    </subcellularLocation>
</comment>
<evidence type="ECO:0000256" key="1">
    <source>
        <dbReference type="ARBA" id="ARBA00000085"/>
    </source>
</evidence>
<dbReference type="EMBL" id="FMUS01000020">
    <property type="protein sequence ID" value="SCY89236.1"/>
    <property type="molecule type" value="Genomic_DNA"/>
</dbReference>
<keyword evidence="11" id="KW-0175">Coiled coil</keyword>
<feature type="coiled-coil region" evidence="11">
    <location>
        <begin position="131"/>
        <end position="158"/>
    </location>
</feature>
<keyword evidence="10 12" id="KW-0472">Membrane</keyword>
<dbReference type="SMART" id="SM00387">
    <property type="entry name" value="HATPase_c"/>
    <property type="match status" value="1"/>
</dbReference>
<keyword evidence="7 14" id="KW-0418">Kinase</keyword>
<dbReference type="RefSeq" id="WP_091545107.1">
    <property type="nucleotide sequence ID" value="NZ_FMUS01000020.1"/>
</dbReference>
<accession>A0A1G5JLP4</accession>
<keyword evidence="9" id="KW-0902">Two-component regulatory system</keyword>
<dbReference type="PANTHER" id="PTHR24421:SF37">
    <property type="entry name" value="SENSOR HISTIDINE KINASE NARS"/>
    <property type="match status" value="1"/>
</dbReference>
<dbReference type="GO" id="GO:0046983">
    <property type="term" value="F:protein dimerization activity"/>
    <property type="evidence" value="ECO:0007669"/>
    <property type="project" value="InterPro"/>
</dbReference>
<evidence type="ECO:0000256" key="7">
    <source>
        <dbReference type="ARBA" id="ARBA00022777"/>
    </source>
</evidence>
<evidence type="ECO:0000256" key="5">
    <source>
        <dbReference type="ARBA" id="ARBA00022679"/>
    </source>
</evidence>
<keyword evidence="5" id="KW-0808">Transferase</keyword>
<gene>
    <name evidence="14" type="ORF">SAMN03080606_02916</name>
</gene>
<evidence type="ECO:0000259" key="13">
    <source>
        <dbReference type="SMART" id="SM00387"/>
    </source>
</evidence>
<name>A0A1G5JLP4_9FIRM</name>
<dbReference type="InterPro" id="IPR003594">
    <property type="entry name" value="HATPase_dom"/>
</dbReference>
<keyword evidence="4" id="KW-1003">Cell membrane</keyword>
<feature type="transmembrane region" description="Helical" evidence="12">
    <location>
        <begin position="60"/>
        <end position="82"/>
    </location>
</feature>
<evidence type="ECO:0000256" key="8">
    <source>
        <dbReference type="ARBA" id="ARBA00022989"/>
    </source>
</evidence>
<dbReference type="Pfam" id="PF02518">
    <property type="entry name" value="HATPase_c"/>
    <property type="match status" value="1"/>
</dbReference>
<dbReference type="GO" id="GO:0005886">
    <property type="term" value="C:plasma membrane"/>
    <property type="evidence" value="ECO:0007669"/>
    <property type="project" value="UniProtKB-SubCell"/>
</dbReference>
<dbReference type="STRING" id="1120976.SAMN03080606_02916"/>
<evidence type="ECO:0000313" key="15">
    <source>
        <dbReference type="Proteomes" id="UP000198636"/>
    </source>
</evidence>
<evidence type="ECO:0000256" key="4">
    <source>
        <dbReference type="ARBA" id="ARBA00022475"/>
    </source>
</evidence>
<feature type="domain" description="Histidine kinase/HSP90-like ATPase" evidence="13">
    <location>
        <begin position="265"/>
        <end position="358"/>
    </location>
</feature>
<dbReference type="InterPro" id="IPR011712">
    <property type="entry name" value="Sig_transdc_His_kin_sub3_dim/P"/>
</dbReference>
<dbReference type="Gene3D" id="3.30.565.10">
    <property type="entry name" value="Histidine kinase-like ATPase, C-terminal domain"/>
    <property type="match status" value="1"/>
</dbReference>
<evidence type="ECO:0000256" key="2">
    <source>
        <dbReference type="ARBA" id="ARBA00004651"/>
    </source>
</evidence>
<dbReference type="InterPro" id="IPR050482">
    <property type="entry name" value="Sensor_HK_TwoCompSys"/>
</dbReference>
<dbReference type="Pfam" id="PF07730">
    <property type="entry name" value="HisKA_3"/>
    <property type="match status" value="1"/>
</dbReference>
<proteinExistence type="predicted"/>
<sequence>MSNKWFSFGSQKSIRWALLEKLLSASLMSILTTYLIFYGMITLNSGSNKLQDTLLTNSNIYLFVIAALISSLVTMIIIGFPFSAKIKKSLSELQDAHEALIRGRIDIRLEAEEFWEFDQINNKFNSMAIQIQKQVESLQRLVNENKKILENAEAAASLGERKKIARELHDAISQQLFAISITLSAAKNIIESNPTEAKKLFENLEKMTHLAQQELRALIMHLRPVRLNGMPLKEGLISLLRELDEKNTNISIKWEIEDLISISQGIEDHLFRVFQEAMSNVLRHSKASLVTVKLCIRKNVLLVYIEDNGAGFDISTDKKSSYGILTMQERVSEIGGRFDILSYPNKGTRIEIRVPVEVSQNSSGE</sequence>
<evidence type="ECO:0000256" key="3">
    <source>
        <dbReference type="ARBA" id="ARBA00012438"/>
    </source>
</evidence>
<evidence type="ECO:0000256" key="6">
    <source>
        <dbReference type="ARBA" id="ARBA00022692"/>
    </source>
</evidence>
<dbReference type="GO" id="GO:0000155">
    <property type="term" value="F:phosphorelay sensor kinase activity"/>
    <property type="evidence" value="ECO:0007669"/>
    <property type="project" value="InterPro"/>
</dbReference>
<protein>
    <recommendedName>
        <fullName evidence="3">histidine kinase</fullName>
        <ecNumber evidence="3">2.7.13.3</ecNumber>
    </recommendedName>
</protein>
<dbReference type="SUPFAM" id="SSF55874">
    <property type="entry name" value="ATPase domain of HSP90 chaperone/DNA topoisomerase II/histidine kinase"/>
    <property type="match status" value="1"/>
</dbReference>
<dbReference type="PANTHER" id="PTHR24421">
    <property type="entry name" value="NITRATE/NITRITE SENSOR PROTEIN NARX-RELATED"/>
    <property type="match status" value="1"/>
</dbReference>
<evidence type="ECO:0000313" key="14">
    <source>
        <dbReference type="EMBL" id="SCY89236.1"/>
    </source>
</evidence>
<keyword evidence="8 12" id="KW-1133">Transmembrane helix</keyword>
<keyword evidence="6 12" id="KW-0812">Transmembrane</keyword>
<dbReference type="AlphaFoldDB" id="A0A1G5JLP4"/>
<dbReference type="InterPro" id="IPR036890">
    <property type="entry name" value="HATPase_C_sf"/>
</dbReference>
<evidence type="ECO:0000256" key="9">
    <source>
        <dbReference type="ARBA" id="ARBA00023012"/>
    </source>
</evidence>
<evidence type="ECO:0000256" key="12">
    <source>
        <dbReference type="SAM" id="Phobius"/>
    </source>
</evidence>
<evidence type="ECO:0000256" key="11">
    <source>
        <dbReference type="SAM" id="Coils"/>
    </source>
</evidence>
<dbReference type="Proteomes" id="UP000198636">
    <property type="component" value="Unassembled WGS sequence"/>
</dbReference>
<comment type="catalytic activity">
    <reaction evidence="1">
        <text>ATP + protein L-histidine = ADP + protein N-phospho-L-histidine.</text>
        <dbReference type="EC" id="2.7.13.3"/>
    </reaction>
</comment>
<organism evidence="14 15">
    <name type="scientific">Alkaliphilus peptidifermentans DSM 18978</name>
    <dbReference type="NCBI Taxonomy" id="1120976"/>
    <lineage>
        <taxon>Bacteria</taxon>
        <taxon>Bacillati</taxon>
        <taxon>Bacillota</taxon>
        <taxon>Clostridia</taxon>
        <taxon>Peptostreptococcales</taxon>
        <taxon>Natronincolaceae</taxon>
        <taxon>Alkaliphilus</taxon>
    </lineage>
</organism>
<keyword evidence="15" id="KW-1185">Reference proteome</keyword>
<dbReference type="CDD" id="cd16917">
    <property type="entry name" value="HATPase_UhpB-NarQ-NarX-like"/>
    <property type="match status" value="1"/>
</dbReference>
<feature type="transmembrane region" description="Helical" evidence="12">
    <location>
        <begin position="21"/>
        <end position="40"/>
    </location>
</feature>
<dbReference type="OrthoDB" id="9781904at2"/>
<evidence type="ECO:0000256" key="10">
    <source>
        <dbReference type="ARBA" id="ARBA00023136"/>
    </source>
</evidence>
<dbReference type="EC" id="2.7.13.3" evidence="3"/>